<evidence type="ECO:0000256" key="1">
    <source>
        <dbReference type="SAM" id="MobiDB-lite"/>
    </source>
</evidence>
<name>A0AAD8LDQ4_TARER</name>
<organism evidence="2 3">
    <name type="scientific">Tagetes erecta</name>
    <name type="common">African marigold</name>
    <dbReference type="NCBI Taxonomy" id="13708"/>
    <lineage>
        <taxon>Eukaryota</taxon>
        <taxon>Viridiplantae</taxon>
        <taxon>Streptophyta</taxon>
        <taxon>Embryophyta</taxon>
        <taxon>Tracheophyta</taxon>
        <taxon>Spermatophyta</taxon>
        <taxon>Magnoliopsida</taxon>
        <taxon>eudicotyledons</taxon>
        <taxon>Gunneridae</taxon>
        <taxon>Pentapetalae</taxon>
        <taxon>asterids</taxon>
        <taxon>campanulids</taxon>
        <taxon>Asterales</taxon>
        <taxon>Asteraceae</taxon>
        <taxon>Asteroideae</taxon>
        <taxon>Heliantheae alliance</taxon>
        <taxon>Tageteae</taxon>
        <taxon>Tagetes</taxon>
    </lineage>
</organism>
<protein>
    <submittedName>
        <fullName evidence="2">Uncharacterized protein</fullName>
    </submittedName>
</protein>
<gene>
    <name evidence="2" type="ORF">QVD17_02308</name>
</gene>
<reference evidence="2" key="1">
    <citation type="journal article" date="2023" name="bioRxiv">
        <title>Improved chromosome-level genome assembly for marigold (Tagetes erecta).</title>
        <authorList>
            <person name="Jiang F."/>
            <person name="Yuan L."/>
            <person name="Wang S."/>
            <person name="Wang H."/>
            <person name="Xu D."/>
            <person name="Wang A."/>
            <person name="Fan W."/>
        </authorList>
    </citation>
    <scope>NUCLEOTIDE SEQUENCE</scope>
    <source>
        <strain evidence="2">WSJ</strain>
        <tissue evidence="2">Leaf</tissue>
    </source>
</reference>
<dbReference type="EMBL" id="JAUHHV010000001">
    <property type="protein sequence ID" value="KAK1436527.1"/>
    <property type="molecule type" value="Genomic_DNA"/>
</dbReference>
<sequence>MCKVFFHSIPLCFCINLDCCWQSRSKIFKHCFNLFEYNHRSKRADNGDGSPGRVNKPGKEEETRVSLC</sequence>
<comment type="caution">
    <text evidence="2">The sequence shown here is derived from an EMBL/GenBank/DDBJ whole genome shotgun (WGS) entry which is preliminary data.</text>
</comment>
<feature type="compositionally biased region" description="Basic and acidic residues" evidence="1">
    <location>
        <begin position="57"/>
        <end position="68"/>
    </location>
</feature>
<feature type="region of interest" description="Disordered" evidence="1">
    <location>
        <begin position="41"/>
        <end position="68"/>
    </location>
</feature>
<accession>A0AAD8LDQ4</accession>
<proteinExistence type="predicted"/>
<evidence type="ECO:0000313" key="3">
    <source>
        <dbReference type="Proteomes" id="UP001229421"/>
    </source>
</evidence>
<dbReference type="Proteomes" id="UP001229421">
    <property type="component" value="Unassembled WGS sequence"/>
</dbReference>
<keyword evidence="3" id="KW-1185">Reference proteome</keyword>
<evidence type="ECO:0000313" key="2">
    <source>
        <dbReference type="EMBL" id="KAK1436527.1"/>
    </source>
</evidence>
<dbReference type="AlphaFoldDB" id="A0AAD8LDQ4"/>